<dbReference type="OrthoDB" id="4147798at2759"/>
<proteinExistence type="predicted"/>
<evidence type="ECO:0000256" key="1">
    <source>
        <dbReference type="SAM" id="MobiDB-lite"/>
    </source>
</evidence>
<sequence length="118" mass="13536">MGQRHNRRRTRPRSRNRSVNLAQPPAAILLPAQFCVSLYSSSPDCLGNRPASTRHYRGLTWQDRDYILEPETAMMETNQYRVFGGEPGDDVGLCYRMLEYFGGLDYIDPMQEIKPLPG</sequence>
<dbReference type="AlphaFoldDB" id="A0A1L9P679"/>
<dbReference type="STRING" id="1036611.A0A1L9P679"/>
<dbReference type="GeneID" id="63726720"/>
<feature type="compositionally biased region" description="Basic residues" evidence="1">
    <location>
        <begin position="1"/>
        <end position="16"/>
    </location>
</feature>
<accession>A0A1L9P679</accession>
<dbReference type="RefSeq" id="XP_040662792.1">
    <property type="nucleotide sequence ID" value="XM_040811209.1"/>
</dbReference>
<dbReference type="VEuPathDB" id="FungiDB:ASPVEDRAFT_36415"/>
<organism evidence="2 3">
    <name type="scientific">Aspergillus versicolor CBS 583.65</name>
    <dbReference type="NCBI Taxonomy" id="1036611"/>
    <lineage>
        <taxon>Eukaryota</taxon>
        <taxon>Fungi</taxon>
        <taxon>Dikarya</taxon>
        <taxon>Ascomycota</taxon>
        <taxon>Pezizomycotina</taxon>
        <taxon>Eurotiomycetes</taxon>
        <taxon>Eurotiomycetidae</taxon>
        <taxon>Eurotiales</taxon>
        <taxon>Aspergillaceae</taxon>
        <taxon>Aspergillus</taxon>
        <taxon>Aspergillus subgen. Nidulantes</taxon>
    </lineage>
</organism>
<protein>
    <submittedName>
        <fullName evidence="2">Uncharacterized protein</fullName>
    </submittedName>
</protein>
<keyword evidence="3" id="KW-1185">Reference proteome</keyword>
<evidence type="ECO:0000313" key="3">
    <source>
        <dbReference type="Proteomes" id="UP000184073"/>
    </source>
</evidence>
<dbReference type="Proteomes" id="UP000184073">
    <property type="component" value="Unassembled WGS sequence"/>
</dbReference>
<evidence type="ECO:0000313" key="2">
    <source>
        <dbReference type="EMBL" id="OJI97029.1"/>
    </source>
</evidence>
<reference evidence="3" key="1">
    <citation type="journal article" date="2017" name="Genome Biol.">
        <title>Comparative genomics reveals high biological diversity and specific adaptations in the industrially and medically important fungal genus Aspergillus.</title>
        <authorList>
            <person name="de Vries R.P."/>
            <person name="Riley R."/>
            <person name="Wiebenga A."/>
            <person name="Aguilar-Osorio G."/>
            <person name="Amillis S."/>
            <person name="Uchima C.A."/>
            <person name="Anderluh G."/>
            <person name="Asadollahi M."/>
            <person name="Askin M."/>
            <person name="Barry K."/>
            <person name="Battaglia E."/>
            <person name="Bayram O."/>
            <person name="Benocci T."/>
            <person name="Braus-Stromeyer S.A."/>
            <person name="Caldana C."/>
            <person name="Canovas D."/>
            <person name="Cerqueira G.C."/>
            <person name="Chen F."/>
            <person name="Chen W."/>
            <person name="Choi C."/>
            <person name="Clum A."/>
            <person name="Dos Santos R.A."/>
            <person name="Damasio A.R."/>
            <person name="Diallinas G."/>
            <person name="Emri T."/>
            <person name="Fekete E."/>
            <person name="Flipphi M."/>
            <person name="Freyberg S."/>
            <person name="Gallo A."/>
            <person name="Gournas C."/>
            <person name="Habgood R."/>
            <person name="Hainaut M."/>
            <person name="Harispe M.L."/>
            <person name="Henrissat B."/>
            <person name="Hilden K.S."/>
            <person name="Hope R."/>
            <person name="Hossain A."/>
            <person name="Karabika E."/>
            <person name="Karaffa L."/>
            <person name="Karanyi Z."/>
            <person name="Krasevec N."/>
            <person name="Kuo A."/>
            <person name="Kusch H."/>
            <person name="LaButti K."/>
            <person name="Lagendijk E.L."/>
            <person name="Lapidus A."/>
            <person name="Levasseur A."/>
            <person name="Lindquist E."/>
            <person name="Lipzen A."/>
            <person name="Logrieco A.F."/>
            <person name="MacCabe A."/>
            <person name="Maekelae M.R."/>
            <person name="Malavazi I."/>
            <person name="Melin P."/>
            <person name="Meyer V."/>
            <person name="Mielnichuk N."/>
            <person name="Miskei M."/>
            <person name="Molnar A.P."/>
            <person name="Mule G."/>
            <person name="Ngan C.Y."/>
            <person name="Orejas M."/>
            <person name="Orosz E."/>
            <person name="Ouedraogo J.P."/>
            <person name="Overkamp K.M."/>
            <person name="Park H.-S."/>
            <person name="Perrone G."/>
            <person name="Piumi F."/>
            <person name="Punt P.J."/>
            <person name="Ram A.F."/>
            <person name="Ramon A."/>
            <person name="Rauscher S."/>
            <person name="Record E."/>
            <person name="Riano-Pachon D.M."/>
            <person name="Robert V."/>
            <person name="Roehrig J."/>
            <person name="Ruller R."/>
            <person name="Salamov A."/>
            <person name="Salih N.S."/>
            <person name="Samson R.A."/>
            <person name="Sandor E."/>
            <person name="Sanguinetti M."/>
            <person name="Schuetze T."/>
            <person name="Sepcic K."/>
            <person name="Shelest E."/>
            <person name="Sherlock G."/>
            <person name="Sophianopoulou V."/>
            <person name="Squina F.M."/>
            <person name="Sun H."/>
            <person name="Susca A."/>
            <person name="Todd R.B."/>
            <person name="Tsang A."/>
            <person name="Unkles S.E."/>
            <person name="van de Wiele N."/>
            <person name="van Rossen-Uffink D."/>
            <person name="Oliveira J.V."/>
            <person name="Vesth T.C."/>
            <person name="Visser J."/>
            <person name="Yu J.-H."/>
            <person name="Zhou M."/>
            <person name="Andersen M.R."/>
            <person name="Archer D.B."/>
            <person name="Baker S.E."/>
            <person name="Benoit I."/>
            <person name="Brakhage A.A."/>
            <person name="Braus G.H."/>
            <person name="Fischer R."/>
            <person name="Frisvad J.C."/>
            <person name="Goldman G.H."/>
            <person name="Houbraken J."/>
            <person name="Oakley B."/>
            <person name="Pocsi I."/>
            <person name="Scazzocchio C."/>
            <person name="Seiboth B."/>
            <person name="vanKuyk P.A."/>
            <person name="Wortman J."/>
            <person name="Dyer P.S."/>
            <person name="Grigoriev I.V."/>
        </authorList>
    </citation>
    <scope>NUCLEOTIDE SEQUENCE [LARGE SCALE GENOMIC DNA]</scope>
    <source>
        <strain evidence="3">CBS 583.65</strain>
    </source>
</reference>
<feature type="region of interest" description="Disordered" evidence="1">
    <location>
        <begin position="1"/>
        <end position="22"/>
    </location>
</feature>
<name>A0A1L9P679_ASPVE</name>
<gene>
    <name evidence="2" type="ORF">ASPVEDRAFT_36415</name>
</gene>
<dbReference type="EMBL" id="KV878125">
    <property type="protein sequence ID" value="OJI97029.1"/>
    <property type="molecule type" value="Genomic_DNA"/>
</dbReference>